<dbReference type="OrthoDB" id="186921at2157"/>
<feature type="transmembrane region" description="Helical" evidence="1">
    <location>
        <begin position="79"/>
        <end position="102"/>
    </location>
</feature>
<accession>A0A4S3TLS3</accession>
<feature type="transmembrane region" description="Helical" evidence="1">
    <location>
        <begin position="21"/>
        <end position="39"/>
    </location>
</feature>
<protein>
    <submittedName>
        <fullName evidence="2">Uncharacterized protein</fullName>
    </submittedName>
</protein>
<feature type="transmembrane region" description="Helical" evidence="1">
    <location>
        <begin position="51"/>
        <end position="67"/>
    </location>
</feature>
<comment type="caution">
    <text evidence="2">The sequence shown here is derived from an EMBL/GenBank/DDBJ whole genome shotgun (WGS) entry which is preliminary data.</text>
</comment>
<dbReference type="EMBL" id="RBZW01000058">
    <property type="protein sequence ID" value="THE63578.1"/>
    <property type="molecule type" value="Genomic_DNA"/>
</dbReference>
<keyword evidence="1" id="KW-1133">Transmembrane helix</keyword>
<name>A0A4S3TLS3_9EURY</name>
<keyword evidence="1" id="KW-0472">Membrane</keyword>
<keyword evidence="3" id="KW-1185">Reference proteome</keyword>
<evidence type="ECO:0000313" key="3">
    <source>
        <dbReference type="Proteomes" id="UP000318864"/>
    </source>
</evidence>
<sequence length="151" mass="15988">MIAAVRKWFREDGEWTLPDGRRGELIVLAIGLPVFIWFVHADGGLPSVGDIWIAGAIGTGAGYLYTGRYRERVVDTVPAVNGWTVVSLFAGGFGLSVLEVFYLADPAVAFLVAAGVTIAGIYAVRLVSPVHEGVQPPARGVEPPPALETDG</sequence>
<keyword evidence="1" id="KW-0812">Transmembrane</keyword>
<dbReference type="RefSeq" id="WP_141465921.1">
    <property type="nucleotide sequence ID" value="NZ_RBZW01000058.1"/>
</dbReference>
<reference evidence="2 3" key="1">
    <citation type="submission" date="2018-10" db="EMBL/GenBank/DDBJ databases">
        <title>Natronolimnobius sp. XQ-INN 246 isolated from Inner Mongolia Autonomous Region of China.</title>
        <authorList>
            <person name="Xue Q."/>
        </authorList>
    </citation>
    <scope>NUCLEOTIDE SEQUENCE [LARGE SCALE GENOMIC DNA]</scope>
    <source>
        <strain evidence="2 3">XQ-INN 246</strain>
    </source>
</reference>
<dbReference type="AlphaFoldDB" id="A0A4S3TLS3"/>
<gene>
    <name evidence="2" type="ORF">D8Y22_17305</name>
</gene>
<dbReference type="Proteomes" id="UP000318864">
    <property type="component" value="Unassembled WGS sequence"/>
</dbReference>
<feature type="transmembrane region" description="Helical" evidence="1">
    <location>
        <begin position="108"/>
        <end position="127"/>
    </location>
</feature>
<evidence type="ECO:0000313" key="2">
    <source>
        <dbReference type="EMBL" id="THE63578.1"/>
    </source>
</evidence>
<proteinExistence type="predicted"/>
<evidence type="ECO:0000256" key="1">
    <source>
        <dbReference type="SAM" id="Phobius"/>
    </source>
</evidence>
<organism evidence="2 3">
    <name type="scientific">Salinadaptatus halalkaliphilus</name>
    <dbReference type="NCBI Taxonomy" id="2419781"/>
    <lineage>
        <taxon>Archaea</taxon>
        <taxon>Methanobacteriati</taxon>
        <taxon>Methanobacteriota</taxon>
        <taxon>Stenosarchaea group</taxon>
        <taxon>Halobacteria</taxon>
        <taxon>Halobacteriales</taxon>
        <taxon>Natrialbaceae</taxon>
        <taxon>Salinadaptatus</taxon>
    </lineage>
</organism>